<evidence type="ECO:0000313" key="2">
    <source>
        <dbReference type="Proteomes" id="UP000254065"/>
    </source>
</evidence>
<keyword evidence="2" id="KW-1185">Reference proteome</keyword>
<name>A0A378R250_9GAMM</name>
<evidence type="ECO:0000313" key="1">
    <source>
        <dbReference type="EMBL" id="STZ08701.1"/>
    </source>
</evidence>
<dbReference type="EMBL" id="UGQB01000004">
    <property type="protein sequence ID" value="STZ08701.1"/>
    <property type="molecule type" value="Genomic_DNA"/>
</dbReference>
<dbReference type="Proteomes" id="UP000254065">
    <property type="component" value="Unassembled WGS sequence"/>
</dbReference>
<gene>
    <name evidence="1" type="ORF">NCTC12877_01706</name>
</gene>
<proteinExistence type="predicted"/>
<organism evidence="1 2">
    <name type="scientific">Moraxella caprae</name>
    <dbReference type="NCBI Taxonomy" id="90240"/>
    <lineage>
        <taxon>Bacteria</taxon>
        <taxon>Pseudomonadati</taxon>
        <taxon>Pseudomonadota</taxon>
        <taxon>Gammaproteobacteria</taxon>
        <taxon>Moraxellales</taxon>
        <taxon>Moraxellaceae</taxon>
        <taxon>Moraxella</taxon>
    </lineage>
</organism>
<protein>
    <submittedName>
        <fullName evidence="1">Uncharacterized protein</fullName>
    </submittedName>
</protein>
<sequence length="30" mass="3513">MTINDFKCDFSDFNPKIFVNQKANYAILTN</sequence>
<dbReference type="AlphaFoldDB" id="A0A378R250"/>
<accession>A0A378R250</accession>
<reference evidence="1 2" key="1">
    <citation type="submission" date="2018-06" db="EMBL/GenBank/DDBJ databases">
        <authorList>
            <consortium name="Pathogen Informatics"/>
            <person name="Doyle S."/>
        </authorList>
    </citation>
    <scope>NUCLEOTIDE SEQUENCE [LARGE SCALE GENOMIC DNA]</scope>
    <source>
        <strain evidence="1 2">NCTC12877</strain>
    </source>
</reference>
<dbReference type="STRING" id="1122244.GCA_000426885_01142"/>